<accession>A0A2T4AKG6</accession>
<dbReference type="EMBL" id="KZ679677">
    <property type="protein sequence ID" value="PTB57556.1"/>
    <property type="molecule type" value="Genomic_DNA"/>
</dbReference>
<gene>
    <name evidence="2" type="ORF">M431DRAFT_343896</name>
</gene>
<protein>
    <recommendedName>
        <fullName evidence="4">Fungal N-terminal domain-containing protein</fullName>
    </recommendedName>
</protein>
<dbReference type="AlphaFoldDB" id="A0A2T4AKG6"/>
<proteinExistence type="predicted"/>
<dbReference type="Proteomes" id="UP000241690">
    <property type="component" value="Unassembled WGS sequence"/>
</dbReference>
<feature type="region of interest" description="Disordered" evidence="1">
    <location>
        <begin position="206"/>
        <end position="250"/>
    </location>
</feature>
<evidence type="ECO:0000313" key="2">
    <source>
        <dbReference type="EMBL" id="PTB57556.1"/>
    </source>
</evidence>
<feature type="compositionally biased region" description="Pro residues" evidence="1">
    <location>
        <begin position="230"/>
        <end position="242"/>
    </location>
</feature>
<keyword evidence="3" id="KW-1185">Reference proteome</keyword>
<dbReference type="GeneID" id="36622995"/>
<reference evidence="2 3" key="1">
    <citation type="submission" date="2016-07" db="EMBL/GenBank/DDBJ databases">
        <title>Multiple horizontal gene transfer events from other fungi enriched the ability of initially mycotrophic Trichoderma (Ascomycota) to feed on dead plant biomass.</title>
        <authorList>
            <consortium name="DOE Joint Genome Institute"/>
            <person name="Aerts A."/>
            <person name="Atanasova L."/>
            <person name="Chenthamara K."/>
            <person name="Zhang J."/>
            <person name="Grujic M."/>
            <person name="Henrissat B."/>
            <person name="Kuo A."/>
            <person name="Salamov A."/>
            <person name="Lipzen A."/>
            <person name="Labutti K."/>
            <person name="Barry K."/>
            <person name="Miao Y."/>
            <person name="Rahimi M.J."/>
            <person name="Shen Q."/>
            <person name="Grigoriev I.V."/>
            <person name="Kubicek C.P."/>
            <person name="Druzhinina I.S."/>
        </authorList>
    </citation>
    <scope>NUCLEOTIDE SEQUENCE [LARGE SCALE GENOMIC DNA]</scope>
    <source>
        <strain evidence="2 3">CBS 226.95</strain>
    </source>
</reference>
<sequence>MTDFAIGVVSQGIQVCSVIATYIGTLKDRDEDLASIDRQAQGLESVFRALKESLTQGSLDPSTSPAAAQVLSSMQTCEAELNSLKQFAAHFSDHRSHQSTPNYSAAPWHIPYFTTPHKTVTTKLNIAESNIAMPPLPNDDAALGGRILDPPLSSEISVGAGLNEINAFFSSDAPPASEAAAPAEAAAAEVDDFNDFNFNDDDFDDIDWPQHHQFDDEGPFYRVGGEYEETPPPPYTERPSQPPIYATGSL</sequence>
<evidence type="ECO:0008006" key="4">
    <source>
        <dbReference type="Google" id="ProtNLM"/>
    </source>
</evidence>
<dbReference type="RefSeq" id="XP_024777233.1">
    <property type="nucleotide sequence ID" value="XM_024914429.1"/>
</dbReference>
<organism evidence="2 3">
    <name type="scientific">Trichoderma harzianum CBS 226.95</name>
    <dbReference type="NCBI Taxonomy" id="983964"/>
    <lineage>
        <taxon>Eukaryota</taxon>
        <taxon>Fungi</taxon>
        <taxon>Dikarya</taxon>
        <taxon>Ascomycota</taxon>
        <taxon>Pezizomycotina</taxon>
        <taxon>Sordariomycetes</taxon>
        <taxon>Hypocreomycetidae</taxon>
        <taxon>Hypocreales</taxon>
        <taxon>Hypocreaceae</taxon>
        <taxon>Trichoderma</taxon>
    </lineage>
</organism>
<evidence type="ECO:0000313" key="3">
    <source>
        <dbReference type="Proteomes" id="UP000241690"/>
    </source>
</evidence>
<name>A0A2T4AKG6_TRIHA</name>
<evidence type="ECO:0000256" key="1">
    <source>
        <dbReference type="SAM" id="MobiDB-lite"/>
    </source>
</evidence>